<gene>
    <name evidence="9" type="ORF">OSTQU699_LOCUS3797</name>
</gene>
<dbReference type="GO" id="GO:0072583">
    <property type="term" value="P:clathrin-dependent endocytosis"/>
    <property type="evidence" value="ECO:0007669"/>
    <property type="project" value="TreeGrafter"/>
</dbReference>
<evidence type="ECO:0000313" key="10">
    <source>
        <dbReference type="Proteomes" id="UP000708148"/>
    </source>
</evidence>
<evidence type="ECO:0000256" key="4">
    <source>
        <dbReference type="ARBA" id="ARBA00023136"/>
    </source>
</evidence>
<reference evidence="9" key="1">
    <citation type="submission" date="2020-12" db="EMBL/GenBank/DDBJ databases">
        <authorList>
            <person name="Iha C."/>
        </authorList>
    </citation>
    <scope>NUCLEOTIDE SEQUENCE</scope>
</reference>
<evidence type="ECO:0000256" key="6">
    <source>
        <dbReference type="ARBA" id="ARBA00023329"/>
    </source>
</evidence>
<keyword evidence="6 7" id="KW-0968">Cytoplasmic vesicle</keyword>
<dbReference type="Pfam" id="PF01086">
    <property type="entry name" value="Clathrin_lg_ch"/>
    <property type="match status" value="1"/>
</dbReference>
<evidence type="ECO:0000256" key="1">
    <source>
        <dbReference type="ARBA" id="ARBA00003913"/>
    </source>
</evidence>
<dbReference type="AlphaFoldDB" id="A0A8S1IX34"/>
<evidence type="ECO:0000256" key="5">
    <source>
        <dbReference type="ARBA" id="ARBA00023176"/>
    </source>
</evidence>
<dbReference type="InterPro" id="IPR000996">
    <property type="entry name" value="Clathrin_L-chain"/>
</dbReference>
<organism evidence="9 10">
    <name type="scientific">Ostreobium quekettii</name>
    <dbReference type="NCBI Taxonomy" id="121088"/>
    <lineage>
        <taxon>Eukaryota</taxon>
        <taxon>Viridiplantae</taxon>
        <taxon>Chlorophyta</taxon>
        <taxon>core chlorophytes</taxon>
        <taxon>Ulvophyceae</taxon>
        <taxon>TCBD clade</taxon>
        <taxon>Bryopsidales</taxon>
        <taxon>Ostreobineae</taxon>
        <taxon>Ostreobiaceae</taxon>
        <taxon>Ostreobium</taxon>
    </lineage>
</organism>
<accession>A0A8S1IX34</accession>
<evidence type="ECO:0000256" key="3">
    <source>
        <dbReference type="ARBA" id="ARBA00005263"/>
    </source>
</evidence>
<dbReference type="GO" id="GO:0030132">
    <property type="term" value="C:clathrin coat of coated pit"/>
    <property type="evidence" value="ECO:0007669"/>
    <property type="project" value="InterPro"/>
</dbReference>
<evidence type="ECO:0000256" key="7">
    <source>
        <dbReference type="RuleBase" id="RU363137"/>
    </source>
</evidence>
<evidence type="ECO:0000256" key="2">
    <source>
        <dbReference type="ARBA" id="ARBA00004180"/>
    </source>
</evidence>
<feature type="region of interest" description="Disordered" evidence="8">
    <location>
        <begin position="1"/>
        <end position="31"/>
    </location>
</feature>
<evidence type="ECO:0000313" key="9">
    <source>
        <dbReference type="EMBL" id="CAD7698436.1"/>
    </source>
</evidence>
<keyword evidence="4 7" id="KW-0472">Membrane</keyword>
<dbReference type="Proteomes" id="UP000708148">
    <property type="component" value="Unassembled WGS sequence"/>
</dbReference>
<dbReference type="OrthoDB" id="546172at2759"/>
<keyword evidence="5 7" id="KW-0168">Coated pit</keyword>
<comment type="similarity">
    <text evidence="3 7">Belongs to the clathrin light chain family.</text>
</comment>
<dbReference type="GO" id="GO:0005198">
    <property type="term" value="F:structural molecule activity"/>
    <property type="evidence" value="ECO:0007669"/>
    <property type="project" value="InterPro"/>
</dbReference>
<comment type="caution">
    <text evidence="9">The sequence shown here is derived from an EMBL/GenBank/DDBJ whole genome shotgun (WGS) entry which is preliminary data.</text>
</comment>
<dbReference type="GO" id="GO:0006886">
    <property type="term" value="P:intracellular protein transport"/>
    <property type="evidence" value="ECO:0007669"/>
    <property type="project" value="InterPro"/>
</dbReference>
<dbReference type="GO" id="GO:0032050">
    <property type="term" value="F:clathrin heavy chain binding"/>
    <property type="evidence" value="ECO:0007669"/>
    <property type="project" value="TreeGrafter"/>
</dbReference>
<dbReference type="PANTHER" id="PTHR10639">
    <property type="entry name" value="CLATHRIN LIGHT CHAIN"/>
    <property type="match status" value="1"/>
</dbReference>
<feature type="compositionally biased region" description="Basic and acidic residues" evidence="8">
    <location>
        <begin position="72"/>
        <end position="92"/>
    </location>
</feature>
<proteinExistence type="inferred from homology"/>
<keyword evidence="10" id="KW-1185">Reference proteome</keyword>
<sequence length="139" mass="15435">MEGVEQLDNGIAGPGMGAPVATGPQPDSPRTVWFRANRAKLDEKEEEEKKAKVAIEAKAKAYVKQFNEQRQKGIQERKAANRAEEQNTKEVTKGPQSGNTWEGIVSLINFNLGAQQKDTARLRTMLFQARESNLPIKEA</sequence>
<name>A0A8S1IX34_9CHLO</name>
<dbReference type="GO" id="GO:0030130">
    <property type="term" value="C:clathrin coat of trans-Golgi network vesicle"/>
    <property type="evidence" value="ECO:0007669"/>
    <property type="project" value="InterPro"/>
</dbReference>
<protein>
    <recommendedName>
        <fullName evidence="7">Clathrin light chain</fullName>
    </recommendedName>
</protein>
<feature type="region of interest" description="Disordered" evidence="8">
    <location>
        <begin position="72"/>
        <end position="100"/>
    </location>
</feature>
<comment type="subcellular location">
    <subcellularLocation>
        <location evidence="2 7">Cytoplasmic vesicle membrane</location>
        <topology evidence="2 7">Peripheral membrane protein</topology>
        <orientation evidence="2 7">Cytoplasmic side</orientation>
    </subcellularLocation>
    <subcellularLocation>
        <location evidence="7">Membrane</location>
        <location evidence="7">Coated pit</location>
        <topology evidence="7">Peripheral membrane protein</topology>
        <orientation evidence="7">Cytoplasmic side</orientation>
    </subcellularLocation>
    <text evidence="7">Cytoplasmic face of coated pits and vesicles.</text>
</comment>
<dbReference type="PANTHER" id="PTHR10639:SF7">
    <property type="entry name" value="CLATHRIN LIGHT CHAIN"/>
    <property type="match status" value="1"/>
</dbReference>
<dbReference type="EMBL" id="CAJHUC010000827">
    <property type="protein sequence ID" value="CAD7698436.1"/>
    <property type="molecule type" value="Genomic_DNA"/>
</dbReference>
<comment type="function">
    <text evidence="1 7">Clathrin is the major protein of the polyhedral coat of coated pits and vesicles.</text>
</comment>
<evidence type="ECO:0000256" key="8">
    <source>
        <dbReference type="SAM" id="MobiDB-lite"/>
    </source>
</evidence>